<comment type="cofactor">
    <cofactor evidence="1">
        <name>Co(2+)</name>
        <dbReference type="ChEBI" id="CHEBI:48828"/>
    </cofactor>
</comment>
<dbReference type="PROSITE" id="PS51677">
    <property type="entry name" value="NODB"/>
    <property type="match status" value="1"/>
</dbReference>
<dbReference type="Gene3D" id="3.40.50.720">
    <property type="entry name" value="NAD(P)-binding Rossmann-like Domain"/>
    <property type="match status" value="1"/>
</dbReference>
<dbReference type="Pfam" id="PF01522">
    <property type="entry name" value="Polysacc_deac_1"/>
    <property type="match status" value="1"/>
</dbReference>
<feature type="transmembrane region" description="Helical" evidence="7">
    <location>
        <begin position="1031"/>
        <end position="1055"/>
    </location>
</feature>
<dbReference type="GO" id="GO:0016810">
    <property type="term" value="F:hydrolase activity, acting on carbon-nitrogen (but not peptide) bonds"/>
    <property type="evidence" value="ECO:0007669"/>
    <property type="project" value="InterPro"/>
</dbReference>
<dbReference type="AlphaFoldDB" id="A0A4R8RTB8"/>
<dbReference type="PANTHER" id="PTHR46471">
    <property type="entry name" value="CHITIN DEACETYLASE"/>
    <property type="match status" value="1"/>
</dbReference>
<keyword evidence="2" id="KW-0479">Metal-binding</keyword>
<evidence type="ECO:0000256" key="3">
    <source>
        <dbReference type="ARBA" id="ARBA00022729"/>
    </source>
</evidence>
<evidence type="ECO:0000256" key="2">
    <source>
        <dbReference type="ARBA" id="ARBA00022723"/>
    </source>
</evidence>
<evidence type="ECO:0000259" key="9">
    <source>
        <dbReference type="PROSITE" id="PS51677"/>
    </source>
</evidence>
<feature type="signal peptide" evidence="8">
    <location>
        <begin position="1"/>
        <end position="18"/>
    </location>
</feature>
<keyword evidence="7" id="KW-0812">Transmembrane</keyword>
<gene>
    <name evidence="10" type="ORF">CTRI78_v004598</name>
</gene>
<dbReference type="EMBL" id="RYZW01000034">
    <property type="protein sequence ID" value="TDZ60865.1"/>
    <property type="molecule type" value="Genomic_DNA"/>
</dbReference>
<keyword evidence="11" id="KW-1185">Reference proteome</keyword>
<keyword evidence="6" id="KW-0170">Cobalt</keyword>
<dbReference type="SUPFAM" id="SSF51735">
    <property type="entry name" value="NAD(P)-binding Rossmann-fold domains"/>
    <property type="match status" value="1"/>
</dbReference>
<reference evidence="10 11" key="1">
    <citation type="submission" date="2018-12" db="EMBL/GenBank/DDBJ databases">
        <title>Genome sequence and assembly of Colletotrichum trifolii.</title>
        <authorList>
            <person name="Gan P."/>
            <person name="Shirasu K."/>
        </authorList>
    </citation>
    <scope>NUCLEOTIDE SEQUENCE [LARGE SCALE GENOMIC DNA]</scope>
    <source>
        <strain evidence="10 11">543-2</strain>
    </source>
</reference>
<dbReference type="GO" id="GO:0046872">
    <property type="term" value="F:metal ion binding"/>
    <property type="evidence" value="ECO:0007669"/>
    <property type="project" value="UniProtKB-KW"/>
</dbReference>
<evidence type="ECO:0000256" key="4">
    <source>
        <dbReference type="ARBA" id="ARBA00022801"/>
    </source>
</evidence>
<accession>A0A4R8RTB8</accession>
<dbReference type="Pfam" id="PF00106">
    <property type="entry name" value="adh_short"/>
    <property type="match status" value="1"/>
</dbReference>
<keyword evidence="7" id="KW-0472">Membrane</keyword>
<feature type="domain" description="NodB homology" evidence="9">
    <location>
        <begin position="45"/>
        <end position="228"/>
    </location>
</feature>
<dbReference type="InterPro" id="IPR002509">
    <property type="entry name" value="NODB_dom"/>
</dbReference>
<evidence type="ECO:0000256" key="8">
    <source>
        <dbReference type="SAM" id="SignalP"/>
    </source>
</evidence>
<keyword evidence="7" id="KW-1133">Transmembrane helix</keyword>
<evidence type="ECO:0000256" key="7">
    <source>
        <dbReference type="SAM" id="Phobius"/>
    </source>
</evidence>
<comment type="caution">
    <text evidence="10">The sequence shown here is derived from an EMBL/GenBank/DDBJ whole genome shotgun (WGS) entry which is preliminary data.</text>
</comment>
<keyword evidence="3 8" id="KW-0732">Signal</keyword>
<proteinExistence type="predicted"/>
<feature type="chain" id="PRO_5020904707" evidence="8">
    <location>
        <begin position="19"/>
        <end position="1136"/>
    </location>
</feature>
<evidence type="ECO:0000313" key="10">
    <source>
        <dbReference type="EMBL" id="TDZ60865.1"/>
    </source>
</evidence>
<dbReference type="Gene3D" id="3.20.20.370">
    <property type="entry name" value="Glycoside hydrolase/deacetylase"/>
    <property type="match status" value="1"/>
</dbReference>
<protein>
    <submittedName>
        <fullName evidence="10">Putative peptidoglycan-N-acetylglucosamine deacetylase</fullName>
    </submittedName>
</protein>
<keyword evidence="5" id="KW-0119">Carbohydrate metabolism</keyword>
<dbReference type="GO" id="GO:0005975">
    <property type="term" value="P:carbohydrate metabolic process"/>
    <property type="evidence" value="ECO:0007669"/>
    <property type="project" value="InterPro"/>
</dbReference>
<evidence type="ECO:0000256" key="1">
    <source>
        <dbReference type="ARBA" id="ARBA00001941"/>
    </source>
</evidence>
<organism evidence="10 11">
    <name type="scientific">Colletotrichum trifolii</name>
    <dbReference type="NCBI Taxonomy" id="5466"/>
    <lineage>
        <taxon>Eukaryota</taxon>
        <taxon>Fungi</taxon>
        <taxon>Dikarya</taxon>
        <taxon>Ascomycota</taxon>
        <taxon>Pezizomycotina</taxon>
        <taxon>Sordariomycetes</taxon>
        <taxon>Hypocreomycetidae</taxon>
        <taxon>Glomerellales</taxon>
        <taxon>Glomerellaceae</taxon>
        <taxon>Colletotrichum</taxon>
        <taxon>Colletotrichum orbiculare species complex</taxon>
    </lineage>
</organism>
<dbReference type="InterPro" id="IPR002347">
    <property type="entry name" value="SDR_fam"/>
</dbReference>
<evidence type="ECO:0000256" key="5">
    <source>
        <dbReference type="ARBA" id="ARBA00023277"/>
    </source>
</evidence>
<name>A0A4R8RTB8_COLTR</name>
<dbReference type="PANTHER" id="PTHR46471:SF9">
    <property type="entry name" value="CHITIN DEACETYLASE"/>
    <property type="match status" value="1"/>
</dbReference>
<dbReference type="CDD" id="cd10951">
    <property type="entry name" value="CE4_ClCDA_like"/>
    <property type="match status" value="1"/>
</dbReference>
<dbReference type="InterPro" id="IPR011330">
    <property type="entry name" value="Glyco_hydro/deAcase_b/a-brl"/>
</dbReference>
<dbReference type="InterPro" id="IPR036291">
    <property type="entry name" value="NAD(P)-bd_dom_sf"/>
</dbReference>
<dbReference type="SUPFAM" id="SSF88713">
    <property type="entry name" value="Glycoside hydrolase/deacetylase"/>
    <property type="match status" value="1"/>
</dbReference>
<keyword evidence="4" id="KW-0378">Hydrolase</keyword>
<evidence type="ECO:0000256" key="6">
    <source>
        <dbReference type="ARBA" id="ARBA00023285"/>
    </source>
</evidence>
<evidence type="ECO:0000313" key="11">
    <source>
        <dbReference type="Proteomes" id="UP000295703"/>
    </source>
</evidence>
<dbReference type="STRING" id="5466.A0A4R8RTB8"/>
<dbReference type="Proteomes" id="UP000295703">
    <property type="component" value="Unassembled WGS sequence"/>
</dbReference>
<sequence length="1136" mass="124830">MLMNTLVSALLLASSTAAVPITNPIELIKRAPSPGVVIQKCAKPGVFALAYDDGPYQYTSQLVDILNNGGAKATFFFTGTLYGCIYNQRAGVKKAFDSGHQIASHTWTHPQNFGSLGQAQLTTEMQKLEQALVNIIGKKPAYMRPPYLATGGSVLPTMKALGYKVITDDVDSGDWNGQTPAQSQQKFTQAGAGGNGHIPLMHETYATTVQTLTPWLINWAKQNNLKLVTVAECLDDASGAYQAGSFTGIGLELCKLLYAANATIYIATRSVSRIASAMQDIEACSPFSQGRLESLSLDLTDLSTIKPAAEEFLARELRLDVLVHNAGVMMPPKGSMSAQGYEMHMATNTLGPFLLTQCLEERLRATTRMQNAAKDSVRVVWVASMISVGAPKGGIVWNNETNSPKLLGDPMGDYMQSKLTFRQFYWFDEDNWNSQWVGKLGFSQDVAMNGLQFVAKVHEIIIVASVSGMVMHFCRRMLVGGGLPFGFLTGAYQVSSPDWLFSKNYLWASMPRYRSKRENTSMPSRQRALLGLGAAAICIYCNTVGPSSAIVMIPELEWWRVSDPYNGTLNVSYVTETFDRNYPKILNQSIINVNCSMDNSSDFVLALCPGAGHDDLAIWAESVAMGGPAHTMQVMQRRTSIRRELTSTTTLLDLEGSALRADNILSVATVPHASMAKLAGAFWNFVSNSEKTGVEDINRPRIFQREDAYSPLVQVQCKVFRYNTSMAHRADMTPVFGAKALRNFTAMAKGEPDAYNDESWVLPGEYWDYQRSEADLKRTNFTWVPVASHFPKHRPSLGAVVNLPQGIARRLVGGGNVTFQDSLIIPCMMDIRWVGVRLSFDPKSNNFLEHDISDLTKTLGAYWKPGHRLSRPEKGLLASRNLSDTNIQVKTSWASLLDKPPGLTVKNHTSNIETLFEKFIETGTHRNFQPPIFEDAEDLTDLLTHTGTITAGVLSHVVADGISRVSYRSDVGLNLRDVGNGAMSWLDLTNIAGMSRVDAKEVPGNFADAMTPYHWELERYGYGYGFVSRTAIFGVTILLLHAAVALAYAIYIVIFRFSENGWSSKAWGSLDSILLLAMNSKPSSVGIHAGMGIKSNELFRETARVREGAESNVELILGDCVNGELRIVQGKPYNGS</sequence>